<dbReference type="OrthoDB" id="10251073at2759"/>
<feature type="domain" description="DM2" evidence="2">
    <location>
        <begin position="85"/>
        <end position="163"/>
    </location>
</feature>
<dbReference type="Pfam" id="PF08766">
    <property type="entry name" value="DEK_C"/>
    <property type="match status" value="1"/>
</dbReference>
<dbReference type="Gene3D" id="1.10.245.10">
    <property type="entry name" value="SWIB/MDM2 domain"/>
    <property type="match status" value="2"/>
</dbReference>
<evidence type="ECO:0000313" key="5">
    <source>
        <dbReference type="Proteomes" id="UP000000759"/>
    </source>
</evidence>
<accession>B7FQN1</accession>
<dbReference type="Pfam" id="PF02201">
    <property type="entry name" value="SWIB"/>
    <property type="match status" value="2"/>
</dbReference>
<dbReference type="STRING" id="556484.B7FQN1"/>
<evidence type="ECO:0000313" key="4">
    <source>
        <dbReference type="EMBL" id="EEC51361.1"/>
    </source>
</evidence>
<sequence length="294" mass="33152">MAEMTDEQLKELVHALVLNVDLKTTGLNKFIKLLSKEVGYDLKAKKSYIKQALTDAINAMETEEESEESDSDVPVLKPKRKGGGGLSAKKEISDALANFLGKGKEMARTDIVKSLWEYIREHNLQNPENKKEIILDDAMRDVFGCDRFTMFTMNKYIGAHVSPFKAVDLNTNSTPSKPRKRKVSTKASGEKKKRQPGTQPPYRLSAELAEITGEAILPRPQVVSKIWEYIKANELQNPSDKREILCDEKLRAVMKKPKVTMFNMNKYISPHILERVERVVPNDVGVDSEASSDV</sequence>
<gene>
    <name evidence="4" type="ORF">PHATRDRAFT_32255</name>
</gene>
<dbReference type="RefSeq" id="XP_002176898.1">
    <property type="nucleotide sequence ID" value="XM_002176862.1"/>
</dbReference>
<dbReference type="Gene3D" id="1.10.10.60">
    <property type="entry name" value="Homeodomain-like"/>
    <property type="match status" value="1"/>
</dbReference>
<reference evidence="5" key="2">
    <citation type="submission" date="2008-08" db="EMBL/GenBank/DDBJ databases">
        <authorList>
            <consortium name="Diatom Consortium"/>
            <person name="Grigoriev I."/>
            <person name="Grimwood J."/>
            <person name="Kuo A."/>
            <person name="Otillar R.P."/>
            <person name="Salamov A."/>
            <person name="Detter J.C."/>
            <person name="Lindquist E."/>
            <person name="Shapiro H."/>
            <person name="Lucas S."/>
            <person name="Glavina del Rio T."/>
            <person name="Pitluck S."/>
            <person name="Rokhsar D."/>
            <person name="Bowler C."/>
        </authorList>
    </citation>
    <scope>GENOME REANNOTATION</scope>
    <source>
        <strain evidence="5">CCAP 1055/1</strain>
    </source>
</reference>
<dbReference type="CDD" id="cd10567">
    <property type="entry name" value="SWIB-MDM2_like"/>
    <property type="match status" value="2"/>
</dbReference>
<protein>
    <submittedName>
        <fullName evidence="4">Uncharacterized protein</fullName>
    </submittedName>
</protein>
<dbReference type="SMART" id="SM00151">
    <property type="entry name" value="SWIB"/>
    <property type="match status" value="2"/>
</dbReference>
<evidence type="ECO:0000259" key="3">
    <source>
        <dbReference type="PROSITE" id="PS51998"/>
    </source>
</evidence>
<keyword evidence="5" id="KW-1185">Reference proteome</keyword>
<feature type="domain" description="DM2" evidence="2">
    <location>
        <begin position="197"/>
        <end position="274"/>
    </location>
</feature>
<dbReference type="PaxDb" id="2850-Phatr32255"/>
<dbReference type="PROSITE" id="PS51925">
    <property type="entry name" value="SWIB_MDM2"/>
    <property type="match status" value="2"/>
</dbReference>
<dbReference type="eggNOG" id="KOG1946">
    <property type="taxonomic scope" value="Eukaryota"/>
</dbReference>
<dbReference type="InterPro" id="IPR003121">
    <property type="entry name" value="SWIB_MDM2_domain"/>
</dbReference>
<dbReference type="PROSITE" id="PS51998">
    <property type="entry name" value="DEK_C"/>
    <property type="match status" value="1"/>
</dbReference>
<feature type="domain" description="DEK-C" evidence="3">
    <location>
        <begin position="3"/>
        <end position="58"/>
    </location>
</feature>
<organism evidence="4 5">
    <name type="scientific">Phaeodactylum tricornutum (strain CCAP 1055/1)</name>
    <dbReference type="NCBI Taxonomy" id="556484"/>
    <lineage>
        <taxon>Eukaryota</taxon>
        <taxon>Sar</taxon>
        <taxon>Stramenopiles</taxon>
        <taxon>Ochrophyta</taxon>
        <taxon>Bacillariophyta</taxon>
        <taxon>Bacillariophyceae</taxon>
        <taxon>Bacillariophycidae</taxon>
        <taxon>Naviculales</taxon>
        <taxon>Phaeodactylaceae</taxon>
        <taxon>Phaeodactylum</taxon>
    </lineage>
</organism>
<feature type="region of interest" description="Disordered" evidence="1">
    <location>
        <begin position="60"/>
        <end position="87"/>
    </location>
</feature>
<dbReference type="InParanoid" id="B7FQN1"/>
<feature type="region of interest" description="Disordered" evidence="1">
    <location>
        <begin position="168"/>
        <end position="203"/>
    </location>
</feature>
<dbReference type="SUPFAM" id="SSF47592">
    <property type="entry name" value="SWIB/MDM2 domain"/>
    <property type="match status" value="2"/>
</dbReference>
<dbReference type="KEGG" id="pti:PHATRDRAFT_32255"/>
<evidence type="ECO:0000256" key="1">
    <source>
        <dbReference type="SAM" id="MobiDB-lite"/>
    </source>
</evidence>
<feature type="compositionally biased region" description="Acidic residues" evidence="1">
    <location>
        <begin position="61"/>
        <end position="71"/>
    </location>
</feature>
<dbReference type="HOGENOM" id="CLU_046065_1_1_1"/>
<dbReference type="InterPro" id="IPR036885">
    <property type="entry name" value="SWIB_MDM2_dom_sf"/>
</dbReference>
<dbReference type="Proteomes" id="UP000000759">
    <property type="component" value="Chromosome 1"/>
</dbReference>
<dbReference type="InterPro" id="IPR014876">
    <property type="entry name" value="DEK_C"/>
</dbReference>
<name>B7FQN1_PHATC</name>
<dbReference type="InterPro" id="IPR019835">
    <property type="entry name" value="SWIB_domain"/>
</dbReference>
<dbReference type="PANTHER" id="PTHR13844">
    <property type="entry name" value="SWI/SNF-RELATED MATRIX-ASSOCIATED ACTIN-DEPENDENT REGULATOR OF CHROMATIN SUBFAMILY D"/>
    <property type="match status" value="1"/>
</dbReference>
<evidence type="ECO:0000259" key="2">
    <source>
        <dbReference type="PROSITE" id="PS51925"/>
    </source>
</evidence>
<dbReference type="EMBL" id="CM000605">
    <property type="protein sequence ID" value="EEC51361.1"/>
    <property type="molecule type" value="Genomic_DNA"/>
</dbReference>
<proteinExistence type="predicted"/>
<dbReference type="GeneID" id="7196884"/>
<reference evidence="4 5" key="1">
    <citation type="journal article" date="2008" name="Nature">
        <title>The Phaeodactylum genome reveals the evolutionary history of diatom genomes.</title>
        <authorList>
            <person name="Bowler C."/>
            <person name="Allen A.E."/>
            <person name="Badger J.H."/>
            <person name="Grimwood J."/>
            <person name="Jabbari K."/>
            <person name="Kuo A."/>
            <person name="Maheswari U."/>
            <person name="Martens C."/>
            <person name="Maumus F."/>
            <person name="Otillar R.P."/>
            <person name="Rayko E."/>
            <person name="Salamov A."/>
            <person name="Vandepoele K."/>
            <person name="Beszteri B."/>
            <person name="Gruber A."/>
            <person name="Heijde M."/>
            <person name="Katinka M."/>
            <person name="Mock T."/>
            <person name="Valentin K."/>
            <person name="Verret F."/>
            <person name="Berges J.A."/>
            <person name="Brownlee C."/>
            <person name="Cadoret J.P."/>
            <person name="Chiovitti A."/>
            <person name="Choi C.J."/>
            <person name="Coesel S."/>
            <person name="De Martino A."/>
            <person name="Detter J.C."/>
            <person name="Durkin C."/>
            <person name="Falciatore A."/>
            <person name="Fournet J."/>
            <person name="Haruta M."/>
            <person name="Huysman M.J."/>
            <person name="Jenkins B.D."/>
            <person name="Jiroutova K."/>
            <person name="Jorgensen R.E."/>
            <person name="Joubert Y."/>
            <person name="Kaplan A."/>
            <person name="Kroger N."/>
            <person name="Kroth P.G."/>
            <person name="La Roche J."/>
            <person name="Lindquist E."/>
            <person name="Lommer M."/>
            <person name="Martin-Jezequel V."/>
            <person name="Lopez P.J."/>
            <person name="Lucas S."/>
            <person name="Mangogna M."/>
            <person name="McGinnis K."/>
            <person name="Medlin L.K."/>
            <person name="Montsant A."/>
            <person name="Oudot-Le Secq M.P."/>
            <person name="Napoli C."/>
            <person name="Obornik M."/>
            <person name="Parker M.S."/>
            <person name="Petit J.L."/>
            <person name="Porcel B.M."/>
            <person name="Poulsen N."/>
            <person name="Robison M."/>
            <person name="Rychlewski L."/>
            <person name="Rynearson T.A."/>
            <person name="Schmutz J."/>
            <person name="Shapiro H."/>
            <person name="Siaut M."/>
            <person name="Stanley M."/>
            <person name="Sussman M.R."/>
            <person name="Taylor A.R."/>
            <person name="Vardi A."/>
            <person name="von Dassow P."/>
            <person name="Vyverman W."/>
            <person name="Willis A."/>
            <person name="Wyrwicz L.S."/>
            <person name="Rokhsar D.S."/>
            <person name="Weissenbach J."/>
            <person name="Armbrust E.V."/>
            <person name="Green B.R."/>
            <person name="Van de Peer Y."/>
            <person name="Grigoriev I.V."/>
        </authorList>
    </citation>
    <scope>NUCLEOTIDE SEQUENCE [LARGE SCALE GENOMIC DNA]</scope>
    <source>
        <strain evidence="4 5">CCAP 1055/1</strain>
    </source>
</reference>
<dbReference type="AlphaFoldDB" id="B7FQN1"/>
<dbReference type="SUPFAM" id="SSF109715">
    <property type="entry name" value="DEK C-terminal domain"/>
    <property type="match status" value="1"/>
</dbReference>